<dbReference type="EMBL" id="ABYJ02000242">
    <property type="protein sequence ID" value="EEU99092.1"/>
    <property type="molecule type" value="Genomic_DNA"/>
</dbReference>
<accession>C7GGG4</accession>
<dbReference type="Proteomes" id="UP000004828">
    <property type="component" value="Unassembled WGS sequence"/>
</dbReference>
<name>C7GGG4_9FIRM</name>
<organism evidence="1 2">
    <name type="scientific">Roseburia intestinalis L1-82</name>
    <dbReference type="NCBI Taxonomy" id="536231"/>
    <lineage>
        <taxon>Bacteria</taxon>
        <taxon>Bacillati</taxon>
        <taxon>Bacillota</taxon>
        <taxon>Clostridia</taxon>
        <taxon>Lachnospirales</taxon>
        <taxon>Lachnospiraceae</taxon>
        <taxon>Roseburia</taxon>
    </lineage>
</organism>
<gene>
    <name evidence="1" type="ORF">ROSINTL182_09032</name>
</gene>
<comment type="caution">
    <text evidence="1">The sequence shown here is derived from an EMBL/GenBank/DDBJ whole genome shotgun (WGS) entry which is preliminary data.</text>
</comment>
<protein>
    <submittedName>
        <fullName evidence="1">Uncharacterized protein</fullName>
    </submittedName>
</protein>
<dbReference type="AlphaFoldDB" id="C7GGG4"/>
<proteinExistence type="predicted"/>
<reference evidence="1 2" key="1">
    <citation type="submission" date="2009-08" db="EMBL/GenBank/DDBJ databases">
        <authorList>
            <person name="Weinstock G."/>
            <person name="Sodergren E."/>
            <person name="Clifton S."/>
            <person name="Fulton L."/>
            <person name="Fulton B."/>
            <person name="Courtney L."/>
            <person name="Fronick C."/>
            <person name="Harrison M."/>
            <person name="Strong C."/>
            <person name="Farmer C."/>
            <person name="Delahaunty K."/>
            <person name="Markovic C."/>
            <person name="Hall O."/>
            <person name="Minx P."/>
            <person name="Tomlinson C."/>
            <person name="Mitreva M."/>
            <person name="Nelson J."/>
            <person name="Hou S."/>
            <person name="Wollam A."/>
            <person name="Pepin K.H."/>
            <person name="Johnson M."/>
            <person name="Bhonagiri V."/>
            <person name="Nash W.E."/>
            <person name="Warren W."/>
            <person name="Chinwalla A."/>
            <person name="Mardis E.R."/>
            <person name="Wilson R.K."/>
        </authorList>
    </citation>
    <scope>NUCLEOTIDE SEQUENCE [LARGE SCALE GENOMIC DNA]</scope>
    <source>
        <strain evidence="1 2">L1-82</strain>
    </source>
</reference>
<sequence length="43" mass="5237">MKKLPCRWKHSGAFFILHVYGLRSAVFCDKVYRYIFVKGKRTW</sequence>
<evidence type="ECO:0000313" key="2">
    <source>
        <dbReference type="Proteomes" id="UP000004828"/>
    </source>
</evidence>
<dbReference type="HOGENOM" id="CLU_3239065_0_0_9"/>
<evidence type="ECO:0000313" key="1">
    <source>
        <dbReference type="EMBL" id="EEU99092.1"/>
    </source>
</evidence>